<name>A0ABM8AP43_9BACT</name>
<protein>
    <recommendedName>
        <fullName evidence="4">SGNH/GDSL hydrolase family protein</fullName>
    </recommendedName>
</protein>
<keyword evidence="1" id="KW-1133">Transmembrane helix</keyword>
<organism evidence="2 3">
    <name type="scientific">Pseudodesulfovibrio portus</name>
    <dbReference type="NCBI Taxonomy" id="231439"/>
    <lineage>
        <taxon>Bacteria</taxon>
        <taxon>Pseudomonadati</taxon>
        <taxon>Thermodesulfobacteriota</taxon>
        <taxon>Desulfovibrionia</taxon>
        <taxon>Desulfovibrionales</taxon>
        <taxon>Desulfovibrionaceae</taxon>
    </lineage>
</organism>
<dbReference type="EMBL" id="AP026708">
    <property type="protein sequence ID" value="BDQ33189.1"/>
    <property type="molecule type" value="Genomic_DNA"/>
</dbReference>
<evidence type="ECO:0000313" key="2">
    <source>
        <dbReference type="EMBL" id="BDQ33189.1"/>
    </source>
</evidence>
<dbReference type="RefSeq" id="WP_264983243.1">
    <property type="nucleotide sequence ID" value="NZ_AP026708.1"/>
</dbReference>
<accession>A0ABM8AP43</accession>
<sequence length="383" mass="45177">MKPITTYLKNFGIFLISFIVFIEIGCLFYIRYINQSIPLPTYRVVDANNNFWANLDEHFGTWHEPNSTYLHNKSCFVVEYRANSLGMRDRERTRENLSGKPRAVVLGDSFIEGWGNEIGERLTDNLEMDMGREFLNFATSGYFGTIQEWLQYKYMIKQFDHDVVLIGVLPHNDFQDNSTRRAGTLKRRPYLRGTYPNYELFYSQDKLYVRKKSPDFFKSFDFTLREWSSFYRAMRYLGSYRIRNFELQPRWVAEHNDNQGREHSAYYDFDPADWDIMRYSLEQIAKEVGDKPLVVFSIATHSDFVERDKQGGRTAPLSEEFRKLSKEVGFIYCDMLEEMAARKLDAEDVFFVCDDHWSPAGNRIAADLLEPYVAEAFKRAEVK</sequence>
<keyword evidence="3" id="KW-1185">Reference proteome</keyword>
<gene>
    <name evidence="2" type="ORF">JCM14722_07310</name>
</gene>
<dbReference type="InterPro" id="IPR036514">
    <property type="entry name" value="SGNH_hydro_sf"/>
</dbReference>
<dbReference type="Proteomes" id="UP001061361">
    <property type="component" value="Chromosome"/>
</dbReference>
<feature type="transmembrane region" description="Helical" evidence="1">
    <location>
        <begin position="12"/>
        <end position="32"/>
    </location>
</feature>
<evidence type="ECO:0000256" key="1">
    <source>
        <dbReference type="SAM" id="Phobius"/>
    </source>
</evidence>
<dbReference type="SUPFAM" id="SSF52266">
    <property type="entry name" value="SGNH hydrolase"/>
    <property type="match status" value="1"/>
</dbReference>
<keyword evidence="1" id="KW-0472">Membrane</keyword>
<dbReference type="Gene3D" id="3.40.50.1110">
    <property type="entry name" value="SGNH hydrolase"/>
    <property type="match status" value="1"/>
</dbReference>
<evidence type="ECO:0000313" key="3">
    <source>
        <dbReference type="Proteomes" id="UP001061361"/>
    </source>
</evidence>
<proteinExistence type="predicted"/>
<reference evidence="2" key="1">
    <citation type="submission" date="2022-08" db="EMBL/GenBank/DDBJ databases">
        <title>Genome Sequence of the sulphate-reducing bacterium, Pseudodesulfovibrio portus JCM14722.</title>
        <authorList>
            <person name="Kondo R."/>
            <person name="Kataoka T."/>
        </authorList>
    </citation>
    <scope>NUCLEOTIDE SEQUENCE</scope>
    <source>
        <strain evidence="2">JCM 14722</strain>
    </source>
</reference>
<evidence type="ECO:0008006" key="4">
    <source>
        <dbReference type="Google" id="ProtNLM"/>
    </source>
</evidence>
<keyword evidence="1" id="KW-0812">Transmembrane</keyword>